<dbReference type="EMBL" id="JBGFUD010004562">
    <property type="protein sequence ID" value="MFH4979717.1"/>
    <property type="molecule type" value="Genomic_DNA"/>
</dbReference>
<accession>A0ABD6ET52</accession>
<dbReference type="InterPro" id="IPR056372">
    <property type="entry name" value="TPR_DOCK"/>
</dbReference>
<reference evidence="3 4" key="1">
    <citation type="submission" date="2024-08" db="EMBL/GenBank/DDBJ databases">
        <title>Gnathostoma spinigerum genome.</title>
        <authorList>
            <person name="Gonzalez-Bertolin B."/>
            <person name="Monzon S."/>
            <person name="Zaballos A."/>
            <person name="Jimenez P."/>
            <person name="Dekumyoy P."/>
            <person name="Varona S."/>
            <person name="Cuesta I."/>
            <person name="Sumanam S."/>
            <person name="Adisakwattana P."/>
            <person name="Gasser R.B."/>
            <person name="Hernandez-Gonzalez A."/>
            <person name="Young N.D."/>
            <person name="Perteguer M.J."/>
        </authorList>
    </citation>
    <scope>NUCLEOTIDE SEQUENCE [LARGE SCALE GENOMIC DNA]</scope>
    <source>
        <strain evidence="3">AL3</strain>
        <tissue evidence="3">Liver</tissue>
    </source>
</reference>
<dbReference type="Pfam" id="PF23554">
    <property type="entry name" value="TPR_DOCK"/>
    <property type="match status" value="1"/>
</dbReference>
<sequence>MLTIEVLLGTLDQVKKSHPHIFSVNPPVELRKMYFADIISADEIRNDLYVTLLQGDLHGGKGSEKNIEARVSVINSSGIVKDSVEVITAEGPSRKSCYKSLVFYHDDKPRWNESIKIRIPEDTDQDMHLRITFHLKRSCGDKTKPEKGPFAIAFARIMEGATLIKDGTHELLVYRIESCKFDEKDTTYSRLPATRSELKTSQSHVRPQITAFVCGEKNYLNIDTLTCTTTLTHNKNMLDILRWKSNRSNLKECLERIARPEGFMLGEELVKFIPNFCDALFEIIDHHPDYSDLVFDALVSVIQLVSEERYKNFRPVLQKYIKNFHSTVAYA</sequence>
<evidence type="ECO:0000313" key="4">
    <source>
        <dbReference type="Proteomes" id="UP001608902"/>
    </source>
</evidence>
<feature type="domain" description="C2 DOCK-type" evidence="2">
    <location>
        <begin position="45"/>
        <end position="227"/>
    </location>
</feature>
<dbReference type="InterPro" id="IPR026791">
    <property type="entry name" value="DOCK"/>
</dbReference>
<keyword evidence="4" id="KW-1185">Reference proteome</keyword>
<dbReference type="PANTHER" id="PTHR45653:SF10">
    <property type="entry name" value="MYOBLAST CITY, ISOFORM B"/>
    <property type="match status" value="1"/>
</dbReference>
<comment type="caution">
    <text evidence="3">The sequence shown here is derived from an EMBL/GenBank/DDBJ whole genome shotgun (WGS) entry which is preliminary data.</text>
</comment>
<evidence type="ECO:0000313" key="3">
    <source>
        <dbReference type="EMBL" id="MFH4979717.1"/>
    </source>
</evidence>
<dbReference type="InterPro" id="IPR035892">
    <property type="entry name" value="C2_domain_sf"/>
</dbReference>
<proteinExistence type="inferred from homology"/>
<dbReference type="InterPro" id="IPR027007">
    <property type="entry name" value="C2_DOCK-type_domain"/>
</dbReference>
<name>A0ABD6ET52_9BILA</name>
<dbReference type="PROSITE" id="PS51650">
    <property type="entry name" value="C2_DOCK"/>
    <property type="match status" value="1"/>
</dbReference>
<dbReference type="Gene3D" id="2.60.40.150">
    <property type="entry name" value="C2 domain"/>
    <property type="match status" value="1"/>
</dbReference>
<organism evidence="3 4">
    <name type="scientific">Gnathostoma spinigerum</name>
    <dbReference type="NCBI Taxonomy" id="75299"/>
    <lineage>
        <taxon>Eukaryota</taxon>
        <taxon>Metazoa</taxon>
        <taxon>Ecdysozoa</taxon>
        <taxon>Nematoda</taxon>
        <taxon>Chromadorea</taxon>
        <taxon>Rhabditida</taxon>
        <taxon>Spirurina</taxon>
        <taxon>Gnathostomatomorpha</taxon>
        <taxon>Gnathostomatoidea</taxon>
        <taxon>Gnathostomatidae</taxon>
        <taxon>Gnathostoma</taxon>
    </lineage>
</organism>
<evidence type="ECO:0000256" key="1">
    <source>
        <dbReference type="PROSITE-ProRule" id="PRU00983"/>
    </source>
</evidence>
<dbReference type="AlphaFoldDB" id="A0ABD6ET52"/>
<evidence type="ECO:0000259" key="2">
    <source>
        <dbReference type="PROSITE" id="PS51650"/>
    </source>
</evidence>
<dbReference type="PANTHER" id="PTHR45653">
    <property type="entry name" value="DEDICATOR OF CYTOKINESIS"/>
    <property type="match status" value="1"/>
</dbReference>
<protein>
    <recommendedName>
        <fullName evidence="2">C2 DOCK-type domain-containing protein</fullName>
    </recommendedName>
</protein>
<dbReference type="Pfam" id="PF14429">
    <property type="entry name" value="DOCK-C2"/>
    <property type="match status" value="1"/>
</dbReference>
<comment type="similarity">
    <text evidence="1">Belongs to the DOCK family.</text>
</comment>
<gene>
    <name evidence="3" type="ORF">AB6A40_006426</name>
</gene>
<dbReference type="Proteomes" id="UP001608902">
    <property type="component" value="Unassembled WGS sequence"/>
</dbReference>